<dbReference type="EMBL" id="MN738855">
    <property type="protein sequence ID" value="QHT28325.1"/>
    <property type="molecule type" value="Genomic_DNA"/>
</dbReference>
<feature type="transmembrane region" description="Helical" evidence="1">
    <location>
        <begin position="7"/>
        <end position="28"/>
    </location>
</feature>
<sequence length="60" mass="6851">MKDYKTIMIAIAIIITANVIFPQMMGFFDVNPSSYITYVHWFTMIGIFALVLPSVKTSIF</sequence>
<organism evidence="2">
    <name type="scientific">viral metagenome</name>
    <dbReference type="NCBI Taxonomy" id="1070528"/>
    <lineage>
        <taxon>unclassified sequences</taxon>
        <taxon>metagenomes</taxon>
        <taxon>organismal metagenomes</taxon>
    </lineage>
</organism>
<keyword evidence="1" id="KW-1133">Transmembrane helix</keyword>
<dbReference type="AlphaFoldDB" id="A0A6C0ELV5"/>
<feature type="transmembrane region" description="Helical" evidence="1">
    <location>
        <begin position="34"/>
        <end position="55"/>
    </location>
</feature>
<keyword evidence="1" id="KW-0812">Transmembrane</keyword>
<keyword evidence="1" id="KW-0472">Membrane</keyword>
<evidence type="ECO:0000256" key="1">
    <source>
        <dbReference type="SAM" id="Phobius"/>
    </source>
</evidence>
<reference evidence="2" key="1">
    <citation type="journal article" date="2020" name="Nature">
        <title>Giant virus diversity and host interactions through global metagenomics.</title>
        <authorList>
            <person name="Schulz F."/>
            <person name="Roux S."/>
            <person name="Paez-Espino D."/>
            <person name="Jungbluth S."/>
            <person name="Walsh D.A."/>
            <person name="Denef V.J."/>
            <person name="McMahon K.D."/>
            <person name="Konstantinidis K.T."/>
            <person name="Eloe-Fadrosh E.A."/>
            <person name="Kyrpides N.C."/>
            <person name="Woyke T."/>
        </authorList>
    </citation>
    <scope>NUCLEOTIDE SEQUENCE</scope>
    <source>
        <strain evidence="2">GVMAG-M-3300001348-25</strain>
    </source>
</reference>
<evidence type="ECO:0000313" key="2">
    <source>
        <dbReference type="EMBL" id="QHT28325.1"/>
    </source>
</evidence>
<proteinExistence type="predicted"/>
<name>A0A6C0ELV5_9ZZZZ</name>
<accession>A0A6C0ELV5</accession>
<protein>
    <submittedName>
        <fullName evidence="2">Uncharacterized protein</fullName>
    </submittedName>
</protein>